<evidence type="ECO:0000313" key="3">
    <source>
        <dbReference type="Proteomes" id="UP000285301"/>
    </source>
</evidence>
<evidence type="ECO:0000259" key="1">
    <source>
        <dbReference type="PROSITE" id="PS50011"/>
    </source>
</evidence>
<feature type="non-terminal residue" evidence="2">
    <location>
        <position position="315"/>
    </location>
</feature>
<name>A0A3S3NZR1_9ACAR</name>
<sequence>MEAEDSEKEIDTIDEEDLRSLSIFSTYIQKVTFSDDYRAQTLKICDQNQAVPFQEQFSNSVCRFDSGTYAEVYKGSFKGCNEVIVLKVIRTVSKLLQNRLLHISFSGTETYEDVYNELVISKALSRLHETDSNTAHCFPKILDAKLVKGSIPTHFIDNREKGKKQSPDREPFSKYHGAPVEYVVIAMKYCGEPMWKTIKENKINGYALLSVAKQVTFGLAVAEKRYMFEHRDLHISNVLIKPTSKPYTVFIFEDQEYHVQTCGVRAFIIDTTFSRITIDNFVYYKDMSEILRNRPASNEKITLQSEVYQKMVEET</sequence>
<dbReference type="PANTHER" id="PTHR24419">
    <property type="entry name" value="INTERLEUKIN-1 RECEPTOR-ASSOCIATED KINASE"/>
    <property type="match status" value="1"/>
</dbReference>
<dbReference type="PANTHER" id="PTHR24419:SF18">
    <property type="entry name" value="SERINE_THREONINE-PROTEIN KINASE HASPIN"/>
    <property type="match status" value="1"/>
</dbReference>
<dbReference type="InterPro" id="IPR011009">
    <property type="entry name" value="Kinase-like_dom_sf"/>
</dbReference>
<proteinExistence type="predicted"/>
<organism evidence="2 3">
    <name type="scientific">Dinothrombium tinctorium</name>
    <dbReference type="NCBI Taxonomy" id="1965070"/>
    <lineage>
        <taxon>Eukaryota</taxon>
        <taxon>Metazoa</taxon>
        <taxon>Ecdysozoa</taxon>
        <taxon>Arthropoda</taxon>
        <taxon>Chelicerata</taxon>
        <taxon>Arachnida</taxon>
        <taxon>Acari</taxon>
        <taxon>Acariformes</taxon>
        <taxon>Trombidiformes</taxon>
        <taxon>Prostigmata</taxon>
        <taxon>Anystina</taxon>
        <taxon>Parasitengona</taxon>
        <taxon>Trombidioidea</taxon>
        <taxon>Trombidiidae</taxon>
        <taxon>Dinothrombium</taxon>
    </lineage>
</organism>
<accession>A0A3S3NZR1</accession>
<dbReference type="GO" id="GO:0035556">
    <property type="term" value="P:intracellular signal transduction"/>
    <property type="evidence" value="ECO:0007669"/>
    <property type="project" value="TreeGrafter"/>
</dbReference>
<comment type="caution">
    <text evidence="2">The sequence shown here is derived from an EMBL/GenBank/DDBJ whole genome shotgun (WGS) entry which is preliminary data.</text>
</comment>
<dbReference type="Proteomes" id="UP000285301">
    <property type="component" value="Unassembled WGS sequence"/>
</dbReference>
<dbReference type="GO" id="GO:0005737">
    <property type="term" value="C:cytoplasm"/>
    <property type="evidence" value="ECO:0007669"/>
    <property type="project" value="TreeGrafter"/>
</dbReference>
<dbReference type="STRING" id="1965070.A0A3S3NZR1"/>
<dbReference type="GO" id="GO:0072354">
    <property type="term" value="F:histone H3T3 kinase activity"/>
    <property type="evidence" value="ECO:0007669"/>
    <property type="project" value="TreeGrafter"/>
</dbReference>
<reference evidence="2 3" key="1">
    <citation type="journal article" date="2018" name="Gigascience">
        <title>Genomes of trombidid mites reveal novel predicted allergens and laterally-transferred genes associated with secondary metabolism.</title>
        <authorList>
            <person name="Dong X."/>
            <person name="Chaisiri K."/>
            <person name="Xia D."/>
            <person name="Armstrong S.D."/>
            <person name="Fang Y."/>
            <person name="Donnelly M.J."/>
            <person name="Kadowaki T."/>
            <person name="McGarry J.W."/>
            <person name="Darby A.C."/>
            <person name="Makepeace B.L."/>
        </authorList>
    </citation>
    <scope>NUCLEOTIDE SEQUENCE [LARGE SCALE GENOMIC DNA]</scope>
    <source>
        <strain evidence="2">UoL-WK</strain>
    </source>
</reference>
<dbReference type="InterPro" id="IPR000719">
    <property type="entry name" value="Prot_kinase_dom"/>
</dbReference>
<dbReference type="EMBL" id="NCKU01005119">
    <property type="protein sequence ID" value="RWS04993.1"/>
    <property type="molecule type" value="Genomic_DNA"/>
</dbReference>
<dbReference type="AlphaFoldDB" id="A0A3S3NZR1"/>
<dbReference type="PROSITE" id="PS50011">
    <property type="entry name" value="PROTEIN_KINASE_DOM"/>
    <property type="match status" value="1"/>
</dbReference>
<evidence type="ECO:0000313" key="2">
    <source>
        <dbReference type="EMBL" id="RWS04993.1"/>
    </source>
</evidence>
<dbReference type="SUPFAM" id="SSF56112">
    <property type="entry name" value="Protein kinase-like (PK-like)"/>
    <property type="match status" value="1"/>
</dbReference>
<dbReference type="Gene3D" id="1.10.510.10">
    <property type="entry name" value="Transferase(Phosphotransferase) domain 1"/>
    <property type="match status" value="1"/>
</dbReference>
<dbReference type="GO" id="GO:0005524">
    <property type="term" value="F:ATP binding"/>
    <property type="evidence" value="ECO:0007669"/>
    <property type="project" value="InterPro"/>
</dbReference>
<keyword evidence="3" id="KW-1185">Reference proteome</keyword>
<dbReference type="GO" id="GO:0000278">
    <property type="term" value="P:mitotic cell cycle"/>
    <property type="evidence" value="ECO:0007669"/>
    <property type="project" value="TreeGrafter"/>
</dbReference>
<gene>
    <name evidence="2" type="ORF">B4U79_09793</name>
</gene>
<protein>
    <recommendedName>
        <fullName evidence="1">Protein kinase domain-containing protein</fullName>
    </recommendedName>
</protein>
<dbReference type="OrthoDB" id="6421756at2759"/>
<feature type="domain" description="Protein kinase" evidence="1">
    <location>
        <begin position="58"/>
        <end position="315"/>
    </location>
</feature>
<dbReference type="GO" id="GO:0005634">
    <property type="term" value="C:nucleus"/>
    <property type="evidence" value="ECO:0007669"/>
    <property type="project" value="TreeGrafter"/>
</dbReference>
<dbReference type="Pfam" id="PF12330">
    <property type="entry name" value="Haspin_kinase"/>
    <property type="match status" value="1"/>
</dbReference>
<dbReference type="Gene3D" id="3.30.200.20">
    <property type="entry name" value="Phosphorylase Kinase, domain 1"/>
    <property type="match status" value="1"/>
</dbReference>